<feature type="region of interest" description="Disordered" evidence="1">
    <location>
        <begin position="431"/>
        <end position="458"/>
    </location>
</feature>
<protein>
    <submittedName>
        <fullName evidence="2">Uncharacterized protein</fullName>
    </submittedName>
</protein>
<proteinExistence type="predicted"/>
<accession>A0A9W4XFR1</accession>
<sequence>MALVPKRGISALVSPTFEADRIASCLLFIAHSEANHQATVYLQFSVYIRGIDQKQPFELVYDADNLVPGKTRLGPENKVLPSSRLEEIARDGRCRLHSLSLSLKQPCVVKCPPCSDSISPKDAADPCFSQLANLAKQTEVHILFDYSWVHESNRIRFENLIGRLEKFTGTPRANKDTDQSRFGDWTVFTPVQEEIEAPPSYAEASHKRSRSRGSSTAKSPPEYVSPPPKRILLPPFPSPTELATPSPKLPGSPPARAPEFQQAVEAEVKKVLPGLLEAAVADVVRSLLRTSPSLASVSSPSPPASTVAPSPPRLDRKPPRALTSRNTLLLSQAKHRVQTFIDNTVDDVTSAQAIAINELREEVDDYNVEIALAKQDYIMELETLYNSKLEELRDIATDVITEVDEHVADVYSDLRHWTKRDLLSGTGRKIGRGSAEKVNDDNGGLATKRPVRATSFPL</sequence>
<dbReference type="OrthoDB" id="3737134at2759"/>
<reference evidence="2" key="1">
    <citation type="submission" date="2023-01" db="EMBL/GenBank/DDBJ databases">
        <authorList>
            <person name="Van Ghelder C."/>
            <person name="Rancurel C."/>
        </authorList>
    </citation>
    <scope>NUCLEOTIDE SEQUENCE</scope>
    <source>
        <strain evidence="2">CNCM I-4278</strain>
    </source>
</reference>
<feature type="region of interest" description="Disordered" evidence="1">
    <location>
        <begin position="196"/>
        <end position="257"/>
    </location>
</feature>
<comment type="caution">
    <text evidence="2">The sequence shown here is derived from an EMBL/GenBank/DDBJ whole genome shotgun (WGS) entry which is preliminary data.</text>
</comment>
<gene>
    <name evidence="2" type="ORF">PDIGIT_LOCUS3252</name>
</gene>
<name>A0A9W4XFR1_9PLEO</name>
<keyword evidence="3" id="KW-1185">Reference proteome</keyword>
<feature type="compositionally biased region" description="Low complexity" evidence="1">
    <location>
        <begin position="292"/>
        <end position="308"/>
    </location>
</feature>
<evidence type="ECO:0000313" key="2">
    <source>
        <dbReference type="EMBL" id="CAI6311982.1"/>
    </source>
</evidence>
<evidence type="ECO:0000256" key="1">
    <source>
        <dbReference type="SAM" id="MobiDB-lite"/>
    </source>
</evidence>
<feature type="compositionally biased region" description="Pro residues" evidence="1">
    <location>
        <begin position="223"/>
        <end position="238"/>
    </location>
</feature>
<dbReference type="AlphaFoldDB" id="A0A9W4XFR1"/>
<feature type="compositionally biased region" description="Pro residues" evidence="1">
    <location>
        <begin position="247"/>
        <end position="256"/>
    </location>
</feature>
<evidence type="ECO:0000313" key="3">
    <source>
        <dbReference type="Proteomes" id="UP001152607"/>
    </source>
</evidence>
<organism evidence="2 3">
    <name type="scientific">Periconia digitata</name>
    <dbReference type="NCBI Taxonomy" id="1303443"/>
    <lineage>
        <taxon>Eukaryota</taxon>
        <taxon>Fungi</taxon>
        <taxon>Dikarya</taxon>
        <taxon>Ascomycota</taxon>
        <taxon>Pezizomycotina</taxon>
        <taxon>Dothideomycetes</taxon>
        <taxon>Pleosporomycetidae</taxon>
        <taxon>Pleosporales</taxon>
        <taxon>Massarineae</taxon>
        <taxon>Periconiaceae</taxon>
        <taxon>Periconia</taxon>
    </lineage>
</organism>
<dbReference type="Proteomes" id="UP001152607">
    <property type="component" value="Unassembled WGS sequence"/>
</dbReference>
<feature type="region of interest" description="Disordered" evidence="1">
    <location>
        <begin position="292"/>
        <end position="321"/>
    </location>
</feature>
<dbReference type="EMBL" id="CAOQHR010000002">
    <property type="protein sequence ID" value="CAI6311982.1"/>
    <property type="molecule type" value="Genomic_DNA"/>
</dbReference>